<dbReference type="Proteomes" id="UP001549749">
    <property type="component" value="Unassembled WGS sequence"/>
</dbReference>
<comment type="caution">
    <text evidence="1">The sequence shown here is derived from an EMBL/GenBank/DDBJ whole genome shotgun (WGS) entry which is preliminary data.</text>
</comment>
<gene>
    <name evidence="1" type="ORF">ABR189_19750</name>
</gene>
<dbReference type="EMBL" id="JBEXAC010000002">
    <property type="protein sequence ID" value="MET6999633.1"/>
    <property type="molecule type" value="Genomic_DNA"/>
</dbReference>
<keyword evidence="2" id="KW-1185">Reference proteome</keyword>
<dbReference type="RefSeq" id="WP_354662197.1">
    <property type="nucleotide sequence ID" value="NZ_JBEXAC010000002.1"/>
</dbReference>
<organism evidence="1 2">
    <name type="scientific">Chitinophaga defluvii</name>
    <dbReference type="NCBI Taxonomy" id="3163343"/>
    <lineage>
        <taxon>Bacteria</taxon>
        <taxon>Pseudomonadati</taxon>
        <taxon>Bacteroidota</taxon>
        <taxon>Chitinophagia</taxon>
        <taxon>Chitinophagales</taxon>
        <taxon>Chitinophagaceae</taxon>
        <taxon>Chitinophaga</taxon>
    </lineage>
</organism>
<evidence type="ECO:0000313" key="2">
    <source>
        <dbReference type="Proteomes" id="UP001549749"/>
    </source>
</evidence>
<evidence type="ECO:0008006" key="3">
    <source>
        <dbReference type="Google" id="ProtNLM"/>
    </source>
</evidence>
<reference evidence="1 2" key="1">
    <citation type="submission" date="2024-06" db="EMBL/GenBank/DDBJ databases">
        <title>Chitinophaga defluvii sp. nov., isolated from municipal sewage.</title>
        <authorList>
            <person name="Zhang L."/>
        </authorList>
    </citation>
    <scope>NUCLEOTIDE SEQUENCE [LARGE SCALE GENOMIC DNA]</scope>
    <source>
        <strain evidence="1 2">H8</strain>
    </source>
</reference>
<name>A0ABV2T9B3_9BACT</name>
<evidence type="ECO:0000313" key="1">
    <source>
        <dbReference type="EMBL" id="MET6999633.1"/>
    </source>
</evidence>
<protein>
    <recommendedName>
        <fullName evidence="3">Lipoprotein</fullName>
    </recommendedName>
</protein>
<accession>A0ABV2T9B3</accession>
<proteinExistence type="predicted"/>
<sequence length="139" mass="16323">MKYIFRLIFVFIITCLFSCEKEPENIVEYQYLIANHAPYEVKVWLRSKTSASLPGKDTSLIIPSGGMKTIQKITNHTQYTVNNFEADNHVISIADSIAIFNPYKKQGRFNLCKTKRWNYLKLNDQQAQYILTIYKLDFR</sequence>